<dbReference type="AlphaFoldDB" id="A0A381SBA3"/>
<dbReference type="EMBL" id="UINC01002837">
    <property type="protein sequence ID" value="SVA00779.1"/>
    <property type="molecule type" value="Genomic_DNA"/>
</dbReference>
<proteinExistence type="predicted"/>
<name>A0A381SBA3_9ZZZZ</name>
<gene>
    <name evidence="1" type="ORF">METZ01_LOCUS53633</name>
</gene>
<reference evidence="1" key="1">
    <citation type="submission" date="2018-05" db="EMBL/GenBank/DDBJ databases">
        <authorList>
            <person name="Lanie J.A."/>
            <person name="Ng W.-L."/>
            <person name="Kazmierczak K.M."/>
            <person name="Andrzejewski T.M."/>
            <person name="Davidsen T.M."/>
            <person name="Wayne K.J."/>
            <person name="Tettelin H."/>
            <person name="Glass J.I."/>
            <person name="Rusch D."/>
            <person name="Podicherti R."/>
            <person name="Tsui H.-C.T."/>
            <person name="Winkler M.E."/>
        </authorList>
    </citation>
    <scope>NUCLEOTIDE SEQUENCE</scope>
</reference>
<evidence type="ECO:0000313" key="1">
    <source>
        <dbReference type="EMBL" id="SVA00779.1"/>
    </source>
</evidence>
<sequence>MATGEVLLRHIFLHSVWVACSHPLISGTQAHRCHIGRLRSYSTFYNCPLVEQHRIDTL</sequence>
<accession>A0A381SBA3</accession>
<organism evidence="1">
    <name type="scientific">marine metagenome</name>
    <dbReference type="NCBI Taxonomy" id="408172"/>
    <lineage>
        <taxon>unclassified sequences</taxon>
        <taxon>metagenomes</taxon>
        <taxon>ecological metagenomes</taxon>
    </lineage>
</organism>
<protein>
    <submittedName>
        <fullName evidence="1">Uncharacterized protein</fullName>
    </submittedName>
</protein>